<evidence type="ECO:0000256" key="6">
    <source>
        <dbReference type="ARBA" id="ARBA00023049"/>
    </source>
</evidence>
<dbReference type="GO" id="GO:0004181">
    <property type="term" value="F:metallocarboxypeptidase activity"/>
    <property type="evidence" value="ECO:0007669"/>
    <property type="project" value="InterPro"/>
</dbReference>
<protein>
    <submittedName>
        <fullName evidence="9">Zinc carboxypeptidase</fullName>
    </submittedName>
</protein>
<comment type="caution">
    <text evidence="7">Lacks conserved residue(s) required for the propagation of feature annotation.</text>
</comment>
<sequence length="163" mass="18333">MTSNLVMYQIDQYSQAFINQSSIDGYNIQDLLSKVSIYYVPMVNPDGVTLNQLGAGGFSNKNELIKMNNGSSDFSAWKANARGLNLNRQYPSGWRTINNNVRSPSYAFYKGVRPFSKSETKALYDFTLSHDFKTYVAYHSSGEIYIGRITLVQNATPIVKSLI</sequence>
<reference evidence="9 10" key="1">
    <citation type="submission" date="2018-06" db="EMBL/GenBank/DDBJ databases">
        <title>Genomic Encyclopedia of Type Strains, Phase IV (KMG-IV): sequencing the most valuable type-strain genomes for metagenomic binning, comparative biology and taxonomic classification.</title>
        <authorList>
            <person name="Goeker M."/>
        </authorList>
    </citation>
    <scope>NUCLEOTIDE SEQUENCE [LARGE SCALE GENOMIC DNA]</scope>
    <source>
        <strain evidence="9 10">DSM 15140</strain>
    </source>
</reference>
<dbReference type="EMBL" id="QNRI01000002">
    <property type="protein sequence ID" value="RBP00581.1"/>
    <property type="molecule type" value="Genomic_DNA"/>
</dbReference>
<dbReference type="PROSITE" id="PS52035">
    <property type="entry name" value="PEPTIDASE_M14"/>
    <property type="match status" value="1"/>
</dbReference>
<feature type="domain" description="Peptidase M14" evidence="8">
    <location>
        <begin position="1"/>
        <end position="163"/>
    </location>
</feature>
<comment type="cofactor">
    <cofactor evidence="1">
        <name>Zn(2+)</name>
        <dbReference type="ChEBI" id="CHEBI:29105"/>
    </cofactor>
</comment>
<evidence type="ECO:0000256" key="1">
    <source>
        <dbReference type="ARBA" id="ARBA00001947"/>
    </source>
</evidence>
<keyword evidence="3" id="KW-0645">Protease</keyword>
<dbReference type="Pfam" id="PF00246">
    <property type="entry name" value="Peptidase_M14"/>
    <property type="match status" value="1"/>
</dbReference>
<accession>A0A366EDU0</accession>
<keyword evidence="6" id="KW-0482">Metalloprotease</keyword>
<dbReference type="GO" id="GO:0005615">
    <property type="term" value="C:extracellular space"/>
    <property type="evidence" value="ECO:0007669"/>
    <property type="project" value="TreeGrafter"/>
</dbReference>
<dbReference type="AlphaFoldDB" id="A0A366EDU0"/>
<evidence type="ECO:0000256" key="5">
    <source>
        <dbReference type="ARBA" id="ARBA00022833"/>
    </source>
</evidence>
<dbReference type="PANTHER" id="PTHR11705">
    <property type="entry name" value="PROTEASE FAMILY M14 CARBOXYPEPTIDASE A,B"/>
    <property type="match status" value="1"/>
</dbReference>
<evidence type="ECO:0000256" key="7">
    <source>
        <dbReference type="PROSITE-ProRule" id="PRU01379"/>
    </source>
</evidence>
<evidence type="ECO:0000256" key="3">
    <source>
        <dbReference type="ARBA" id="ARBA00022670"/>
    </source>
</evidence>
<evidence type="ECO:0000256" key="2">
    <source>
        <dbReference type="ARBA" id="ARBA00005988"/>
    </source>
</evidence>
<evidence type="ECO:0000313" key="9">
    <source>
        <dbReference type="EMBL" id="RBP00581.1"/>
    </source>
</evidence>
<keyword evidence="4" id="KW-0378">Hydrolase</keyword>
<dbReference type="Gene3D" id="3.40.630.10">
    <property type="entry name" value="Zn peptidases"/>
    <property type="match status" value="1"/>
</dbReference>
<comment type="caution">
    <text evidence="9">The sequence shown here is derived from an EMBL/GenBank/DDBJ whole genome shotgun (WGS) entry which is preliminary data.</text>
</comment>
<dbReference type="GO" id="GO:0006508">
    <property type="term" value="P:proteolysis"/>
    <property type="evidence" value="ECO:0007669"/>
    <property type="project" value="UniProtKB-KW"/>
</dbReference>
<evidence type="ECO:0000256" key="4">
    <source>
        <dbReference type="ARBA" id="ARBA00022801"/>
    </source>
</evidence>
<keyword evidence="5" id="KW-0862">Zinc</keyword>
<name>A0A366EDU0_9BACI</name>
<keyword evidence="9" id="KW-0121">Carboxypeptidase</keyword>
<dbReference type="Proteomes" id="UP000252254">
    <property type="component" value="Unassembled WGS sequence"/>
</dbReference>
<dbReference type="PANTHER" id="PTHR11705:SF143">
    <property type="entry name" value="SLL0236 PROTEIN"/>
    <property type="match status" value="1"/>
</dbReference>
<dbReference type="GO" id="GO:0008270">
    <property type="term" value="F:zinc ion binding"/>
    <property type="evidence" value="ECO:0007669"/>
    <property type="project" value="InterPro"/>
</dbReference>
<evidence type="ECO:0000259" key="8">
    <source>
        <dbReference type="PROSITE" id="PS52035"/>
    </source>
</evidence>
<organism evidence="9 10">
    <name type="scientific">Paraliobacillus ryukyuensis</name>
    <dbReference type="NCBI Taxonomy" id="200904"/>
    <lineage>
        <taxon>Bacteria</taxon>
        <taxon>Bacillati</taxon>
        <taxon>Bacillota</taxon>
        <taxon>Bacilli</taxon>
        <taxon>Bacillales</taxon>
        <taxon>Bacillaceae</taxon>
        <taxon>Paraliobacillus</taxon>
    </lineage>
</organism>
<proteinExistence type="inferred from homology"/>
<evidence type="ECO:0000313" key="10">
    <source>
        <dbReference type="Proteomes" id="UP000252254"/>
    </source>
</evidence>
<dbReference type="SUPFAM" id="SSF53187">
    <property type="entry name" value="Zn-dependent exopeptidases"/>
    <property type="match status" value="1"/>
</dbReference>
<dbReference type="InterPro" id="IPR000834">
    <property type="entry name" value="Peptidase_M14"/>
</dbReference>
<gene>
    <name evidence="9" type="ORF">DES48_102345</name>
</gene>
<keyword evidence="10" id="KW-1185">Reference proteome</keyword>
<comment type="similarity">
    <text evidence="2 7">Belongs to the peptidase M14 family.</text>
</comment>